<name>A0A7H1J665_9GAMM</name>
<sequence length="281" mass="32224">MKFRIIWIDDSTTWVNSVSDSLVEAFEGVKFTPVIQKFGVIDDSAKEAINNNYLDLLIIDCNLPGVNGNDFIDELRANKCFSHIIFYSQDASNLKLVKQDDHFSHVTPRDNFPDLIEQVADQAYRKYNHPSFMRGLLLSEFIDLESLLDDLISQCFKNESSYFRETIINKGGESFSLGTKLKFVARLVKDSKAMNEEIRASLDNIGFTSSGFSDKIIKRRNILAHAHPLYDNDTGKITLKSAFDDVDFTGDWFFETRSYIHDYKNKVKRLISSDLFIIVNP</sequence>
<gene>
    <name evidence="1" type="ORF">IBG28_20500</name>
</gene>
<dbReference type="Gene3D" id="3.40.50.2300">
    <property type="match status" value="1"/>
</dbReference>
<dbReference type="OrthoDB" id="9793549at2"/>
<proteinExistence type="predicted"/>
<evidence type="ECO:0000313" key="2">
    <source>
        <dbReference type="Proteomes" id="UP000516370"/>
    </source>
</evidence>
<dbReference type="SUPFAM" id="SSF52172">
    <property type="entry name" value="CheY-like"/>
    <property type="match status" value="1"/>
</dbReference>
<dbReference type="InterPro" id="IPR011006">
    <property type="entry name" value="CheY-like_superfamily"/>
</dbReference>
<dbReference type="Proteomes" id="UP000516370">
    <property type="component" value="Chromosome"/>
</dbReference>
<dbReference type="EMBL" id="CP061081">
    <property type="protein sequence ID" value="QNT05981.1"/>
    <property type="molecule type" value="Genomic_DNA"/>
</dbReference>
<organism evidence="1 2">
    <name type="scientific">Marinomonas arctica</name>
    <dbReference type="NCBI Taxonomy" id="383750"/>
    <lineage>
        <taxon>Bacteria</taxon>
        <taxon>Pseudomonadati</taxon>
        <taxon>Pseudomonadota</taxon>
        <taxon>Gammaproteobacteria</taxon>
        <taxon>Oceanospirillales</taxon>
        <taxon>Oceanospirillaceae</taxon>
        <taxon>Marinomonas</taxon>
    </lineage>
</organism>
<dbReference type="KEGG" id="mard:IBG28_20500"/>
<reference evidence="1 2" key="1">
    <citation type="submission" date="2020-09" db="EMBL/GenBank/DDBJ databases">
        <title>Complete genome sequence of an Arctic sea ice bacterium Marinomonas arctica BSI20414.</title>
        <authorList>
            <person name="Liao L."/>
            <person name="Chen B."/>
        </authorList>
    </citation>
    <scope>NUCLEOTIDE SEQUENCE [LARGE SCALE GENOMIC DNA]</scope>
    <source>
        <strain evidence="1 2">BSI20414</strain>
    </source>
</reference>
<keyword evidence="2" id="KW-1185">Reference proteome</keyword>
<dbReference type="AlphaFoldDB" id="A0A7H1J665"/>
<dbReference type="RefSeq" id="WP_111605898.1">
    <property type="nucleotide sequence ID" value="NZ_BMLJ01000002.1"/>
</dbReference>
<evidence type="ECO:0000313" key="1">
    <source>
        <dbReference type="EMBL" id="QNT05981.1"/>
    </source>
</evidence>
<accession>A0A7H1J665</accession>
<protein>
    <submittedName>
        <fullName evidence="1">Response regulator</fullName>
    </submittedName>
</protein>